<evidence type="ECO:0000256" key="3">
    <source>
        <dbReference type="ARBA" id="ARBA00022801"/>
    </source>
</evidence>
<feature type="chain" id="PRO_5009630468" evidence="9">
    <location>
        <begin position="23"/>
        <end position="569"/>
    </location>
</feature>
<proteinExistence type="inferred from homology"/>
<dbReference type="PANTHER" id="PTHR43806:SF11">
    <property type="entry name" value="CEREVISIN-RELATED"/>
    <property type="match status" value="1"/>
</dbReference>
<dbReference type="SUPFAM" id="SSF52743">
    <property type="entry name" value="Subtilisin-like"/>
    <property type="match status" value="1"/>
</dbReference>
<dbReference type="InterPro" id="IPR015500">
    <property type="entry name" value="Peptidase_S8_subtilisin-rel"/>
</dbReference>
<feature type="region of interest" description="Disordered" evidence="8">
    <location>
        <begin position="100"/>
        <end position="142"/>
    </location>
</feature>
<evidence type="ECO:0000256" key="8">
    <source>
        <dbReference type="SAM" id="MobiDB-lite"/>
    </source>
</evidence>
<dbReference type="InterPro" id="IPR050131">
    <property type="entry name" value="Peptidase_S8_subtilisin-like"/>
</dbReference>
<dbReference type="InterPro" id="IPR000209">
    <property type="entry name" value="Peptidase_S8/S53_dom"/>
</dbReference>
<keyword evidence="2 6" id="KW-0645">Protease</keyword>
<comment type="similarity">
    <text evidence="1 6 7">Belongs to the peptidase S8 family.</text>
</comment>
<evidence type="ECO:0000256" key="4">
    <source>
        <dbReference type="ARBA" id="ARBA00022825"/>
    </source>
</evidence>
<dbReference type="GO" id="GO:0004252">
    <property type="term" value="F:serine-type endopeptidase activity"/>
    <property type="evidence" value="ECO:0007669"/>
    <property type="project" value="UniProtKB-UniRule"/>
</dbReference>
<dbReference type="PROSITE" id="PS51892">
    <property type="entry name" value="SUBTILASE"/>
    <property type="match status" value="1"/>
</dbReference>
<dbReference type="PROSITE" id="PS00138">
    <property type="entry name" value="SUBTILASE_SER"/>
    <property type="match status" value="1"/>
</dbReference>
<dbReference type="PANTHER" id="PTHR43806">
    <property type="entry name" value="PEPTIDASE S8"/>
    <property type="match status" value="1"/>
</dbReference>
<evidence type="ECO:0000256" key="1">
    <source>
        <dbReference type="ARBA" id="ARBA00011073"/>
    </source>
</evidence>
<dbReference type="PROSITE" id="PS00137">
    <property type="entry name" value="SUBTILASE_HIS"/>
    <property type="match status" value="1"/>
</dbReference>
<dbReference type="InterPro" id="IPR023827">
    <property type="entry name" value="Peptidase_S8_Asp-AS"/>
</dbReference>
<evidence type="ECO:0000259" key="10">
    <source>
        <dbReference type="Pfam" id="PF00082"/>
    </source>
</evidence>
<accession>A0A1J4N239</accession>
<gene>
    <name evidence="11" type="ORF">UG56_019810</name>
</gene>
<dbReference type="Proteomes" id="UP000033772">
    <property type="component" value="Unassembled WGS sequence"/>
</dbReference>
<protein>
    <submittedName>
        <fullName evidence="11">Peptidase S8</fullName>
    </submittedName>
</protein>
<evidence type="ECO:0000313" key="11">
    <source>
        <dbReference type="EMBL" id="OIJ25015.1"/>
    </source>
</evidence>
<dbReference type="RefSeq" id="WP_045547045.1">
    <property type="nucleotide sequence ID" value="NZ_JZDQ02000030.1"/>
</dbReference>
<dbReference type="STRING" id="1844.UG56_019810"/>
<dbReference type="AlphaFoldDB" id="A0A1J4N239"/>
<feature type="active site" description="Charge relay system" evidence="5 6">
    <location>
        <position position="477"/>
    </location>
</feature>
<dbReference type="OrthoDB" id="9813435at2"/>
<keyword evidence="9" id="KW-0732">Signal</keyword>
<evidence type="ECO:0000256" key="7">
    <source>
        <dbReference type="RuleBase" id="RU003355"/>
    </source>
</evidence>
<name>A0A1J4N239_9ACTN</name>
<keyword evidence="12" id="KW-1185">Reference proteome</keyword>
<evidence type="ECO:0000256" key="5">
    <source>
        <dbReference type="PIRSR" id="PIRSR615500-1"/>
    </source>
</evidence>
<dbReference type="PRINTS" id="PR00723">
    <property type="entry name" value="SUBTILISIN"/>
</dbReference>
<dbReference type="PROSITE" id="PS00136">
    <property type="entry name" value="SUBTILASE_ASP"/>
    <property type="match status" value="1"/>
</dbReference>
<feature type="domain" description="Peptidase S8/S53" evidence="10">
    <location>
        <begin position="160"/>
        <end position="520"/>
    </location>
</feature>
<organism evidence="11 12">
    <name type="scientific">Nocardioides luteus</name>
    <dbReference type="NCBI Taxonomy" id="1844"/>
    <lineage>
        <taxon>Bacteria</taxon>
        <taxon>Bacillati</taxon>
        <taxon>Actinomycetota</taxon>
        <taxon>Actinomycetes</taxon>
        <taxon>Propionibacteriales</taxon>
        <taxon>Nocardioidaceae</taxon>
        <taxon>Nocardioides</taxon>
    </lineage>
</organism>
<evidence type="ECO:0000313" key="12">
    <source>
        <dbReference type="Proteomes" id="UP000033772"/>
    </source>
</evidence>
<comment type="caution">
    <text evidence="11">The sequence shown here is derived from an EMBL/GenBank/DDBJ whole genome shotgun (WGS) entry which is preliminary data.</text>
</comment>
<feature type="signal peptide" evidence="9">
    <location>
        <begin position="1"/>
        <end position="22"/>
    </location>
</feature>
<dbReference type="Pfam" id="PF00082">
    <property type="entry name" value="Peptidase_S8"/>
    <property type="match status" value="1"/>
</dbReference>
<dbReference type="GO" id="GO:0006508">
    <property type="term" value="P:proteolysis"/>
    <property type="evidence" value="ECO:0007669"/>
    <property type="project" value="UniProtKB-KW"/>
</dbReference>
<reference evidence="11" key="1">
    <citation type="submission" date="2016-10" db="EMBL/GenBank/DDBJ databases">
        <title>Draft Genome Sequence of Nocardioides luteus Strain BAFB, an Alkane-Degrading Bacterium Isolated from JP-7 Polluted Soil.</title>
        <authorList>
            <person name="Brown L."/>
            <person name="Ruiz O.N."/>
            <person name="Gunasekera T."/>
        </authorList>
    </citation>
    <scope>NUCLEOTIDE SEQUENCE [LARGE SCALE GENOMIC DNA]</scope>
    <source>
        <strain evidence="11">BAFB</strain>
    </source>
</reference>
<feature type="active site" description="Charge relay system" evidence="5 6">
    <location>
        <position position="227"/>
    </location>
</feature>
<evidence type="ECO:0000256" key="9">
    <source>
        <dbReference type="SAM" id="SignalP"/>
    </source>
</evidence>
<dbReference type="EMBL" id="JZDQ02000030">
    <property type="protein sequence ID" value="OIJ25015.1"/>
    <property type="molecule type" value="Genomic_DNA"/>
</dbReference>
<dbReference type="InterPro" id="IPR022398">
    <property type="entry name" value="Peptidase_S8_His-AS"/>
</dbReference>
<feature type="active site" description="Charge relay system" evidence="5 6">
    <location>
        <position position="169"/>
    </location>
</feature>
<keyword evidence="3 6" id="KW-0378">Hydrolase</keyword>
<dbReference type="Gene3D" id="3.40.50.200">
    <property type="entry name" value="Peptidase S8/S53 domain"/>
    <property type="match status" value="1"/>
</dbReference>
<keyword evidence="4 6" id="KW-0720">Serine protease</keyword>
<dbReference type="InterPro" id="IPR023828">
    <property type="entry name" value="Peptidase_S8_Ser-AS"/>
</dbReference>
<dbReference type="InterPro" id="IPR036852">
    <property type="entry name" value="Peptidase_S8/S53_dom_sf"/>
</dbReference>
<evidence type="ECO:0000256" key="6">
    <source>
        <dbReference type="PROSITE-ProRule" id="PRU01240"/>
    </source>
</evidence>
<sequence>MRRLLTGATAVALGVTGALVMANSGTATSHKEVRYVVAYAEGSSAASARAAVKAAGGEIVSENSAIGVATVSAGEDFAEAANASSALVGAAQDRIVGANTPEAAGKARKQDVSNVETEFRDAKGSAPKAPKPKDSSEPLSGLQWDMKQIDSAAANKTERGKGVRVGILDTGVDGTHPDIAPNFDAELSRNFTTDIPVDANGDTVDGPCEDEPDASCEDAANVDENGHGTHVASTIASPVNGIGISGVAPEADIVNLRAGQDSGYFFLQPSVDALTYAGRNGIDVVNMSYYVDPWLFNCTNHPADSPEDQAEQITIITAMQRALDYARAHGVTLVAAAGNQAIDYTKPQTDATSPDYASEPGEAAYVRDLLDPESCVSMPTEGNGVIAVSSTGQSERKAYYSSYGNGFVDVAAPGGDVYDNPAGTRDLTGAILAAYPYNMAVEEGAVDPATGEVIAPWAVADCSSGTCSYYQYLQGTSMASPHAAGVAALIVGEYGSRDWSGKTLSPKKVEKVLLKSATDKACPVPADYTYVRHLPNGNTATSTHTCEGGEGPNGFYGSGIVNAKAAVTR</sequence>
<evidence type="ECO:0000256" key="2">
    <source>
        <dbReference type="ARBA" id="ARBA00022670"/>
    </source>
</evidence>